<evidence type="ECO:0000256" key="3">
    <source>
        <dbReference type="ARBA" id="ARBA00023134"/>
    </source>
</evidence>
<evidence type="ECO:0000256" key="1">
    <source>
        <dbReference type="ARBA" id="ARBA00008535"/>
    </source>
</evidence>
<gene>
    <name evidence="6" type="ORF">H4Q32_011654</name>
</gene>
<evidence type="ECO:0000256" key="4">
    <source>
        <dbReference type="SAM" id="MobiDB-lite"/>
    </source>
</evidence>
<comment type="caution">
    <text evidence="6">The sequence shown here is derived from an EMBL/GenBank/DDBJ whole genome shotgun (WGS) entry which is preliminary data.</text>
</comment>
<feature type="region of interest" description="Disordered" evidence="4">
    <location>
        <begin position="214"/>
        <end position="255"/>
    </location>
</feature>
<feature type="domain" description="AIG1-type G" evidence="5">
    <location>
        <begin position="17"/>
        <end position="210"/>
    </location>
</feature>
<dbReference type="InterPro" id="IPR045058">
    <property type="entry name" value="GIMA/IAN/Toc"/>
</dbReference>
<keyword evidence="2" id="KW-0547">Nucleotide-binding</keyword>
<accession>A0ABQ8MJY9</accession>
<evidence type="ECO:0000313" key="6">
    <source>
        <dbReference type="EMBL" id="KAI2663186.1"/>
    </source>
</evidence>
<evidence type="ECO:0000259" key="5">
    <source>
        <dbReference type="Pfam" id="PF04548"/>
    </source>
</evidence>
<name>A0ABQ8MJY9_LABRO</name>
<dbReference type="PANTHER" id="PTHR10903:SF107">
    <property type="entry name" value="GTPASE IMAP FAMILY MEMBER 4-LIKE-RELATED"/>
    <property type="match status" value="1"/>
</dbReference>
<sequence length="313" mass="34285">MATKPPQGGSPVQSELRIVILGNAGEDKDEVVKSVLNCENLTPEKVGLCTLHQSEQAGRKISVVEAPGWDKLTPDRIKEETVRSVLLCPPGPHALLLVIPVKTLSEEPSVEEINAAETHMELLSERVWKHTIVLFACDDGVEEPAIQEHIHSAEKILEKCGRRFYVLQKSIGESPSQISELYKKIDDLVEENCGDFFLPQVYCEVIQQNTQEASGATELRHRRGSLEENPPNLNKDKGDSEKKKETLESANHSPLEDTPKFTLQIKQFVVILMGAIGALIGAVAGAENGVSGSCSGIVFGVIVVQIRVEELLL</sequence>
<dbReference type="Proteomes" id="UP000830375">
    <property type="component" value="Unassembled WGS sequence"/>
</dbReference>
<organism evidence="6 7">
    <name type="scientific">Labeo rohita</name>
    <name type="common">Indian major carp</name>
    <name type="synonym">Cyprinus rohita</name>
    <dbReference type="NCBI Taxonomy" id="84645"/>
    <lineage>
        <taxon>Eukaryota</taxon>
        <taxon>Metazoa</taxon>
        <taxon>Chordata</taxon>
        <taxon>Craniata</taxon>
        <taxon>Vertebrata</taxon>
        <taxon>Euteleostomi</taxon>
        <taxon>Actinopterygii</taxon>
        <taxon>Neopterygii</taxon>
        <taxon>Teleostei</taxon>
        <taxon>Ostariophysi</taxon>
        <taxon>Cypriniformes</taxon>
        <taxon>Cyprinidae</taxon>
        <taxon>Labeoninae</taxon>
        <taxon>Labeonini</taxon>
        <taxon>Labeo</taxon>
    </lineage>
</organism>
<dbReference type="InterPro" id="IPR027417">
    <property type="entry name" value="P-loop_NTPase"/>
</dbReference>
<evidence type="ECO:0000256" key="2">
    <source>
        <dbReference type="ARBA" id="ARBA00022741"/>
    </source>
</evidence>
<comment type="similarity">
    <text evidence="1">Belongs to the TRAFAC class TrmE-Era-EngA-EngB-Septin-like GTPase superfamily. AIG1/Toc34/Toc159-like paraseptin GTPase family. IAN subfamily.</text>
</comment>
<dbReference type="EMBL" id="JACTAM010000006">
    <property type="protein sequence ID" value="KAI2663186.1"/>
    <property type="molecule type" value="Genomic_DNA"/>
</dbReference>
<keyword evidence="7" id="KW-1185">Reference proteome</keyword>
<protein>
    <submittedName>
        <fullName evidence="6">GTPase IMAP family member 4</fullName>
    </submittedName>
</protein>
<dbReference type="Gene3D" id="3.40.50.300">
    <property type="entry name" value="P-loop containing nucleotide triphosphate hydrolases"/>
    <property type="match status" value="1"/>
</dbReference>
<keyword evidence="3" id="KW-0342">GTP-binding</keyword>
<dbReference type="InterPro" id="IPR006703">
    <property type="entry name" value="G_AIG1"/>
</dbReference>
<dbReference type="Pfam" id="PF04548">
    <property type="entry name" value="AIG1"/>
    <property type="match status" value="1"/>
</dbReference>
<evidence type="ECO:0000313" key="7">
    <source>
        <dbReference type="Proteomes" id="UP000830375"/>
    </source>
</evidence>
<proteinExistence type="inferred from homology"/>
<dbReference type="PANTHER" id="PTHR10903">
    <property type="entry name" value="GTPASE, IMAP FAMILY MEMBER-RELATED"/>
    <property type="match status" value="1"/>
</dbReference>
<feature type="compositionally biased region" description="Basic and acidic residues" evidence="4">
    <location>
        <begin position="234"/>
        <end position="247"/>
    </location>
</feature>
<reference evidence="6 7" key="1">
    <citation type="submission" date="2022-01" db="EMBL/GenBank/DDBJ databases">
        <title>A high-quality chromosome-level genome assembly of rohu carp, Labeo rohita.</title>
        <authorList>
            <person name="Arick M.A. II"/>
            <person name="Hsu C.-Y."/>
            <person name="Magbanua Z."/>
            <person name="Pechanova O."/>
            <person name="Grover C."/>
            <person name="Miller E."/>
            <person name="Thrash A."/>
            <person name="Ezzel L."/>
            <person name="Alam S."/>
            <person name="Benzie J."/>
            <person name="Hamilton M."/>
            <person name="Karsi A."/>
            <person name="Lawrence M.L."/>
            <person name="Peterson D.G."/>
        </authorList>
    </citation>
    <scope>NUCLEOTIDE SEQUENCE [LARGE SCALE GENOMIC DNA]</scope>
    <source>
        <strain evidence="7">BAU-BD-2019</strain>
        <tissue evidence="6">Blood</tissue>
    </source>
</reference>